<evidence type="ECO:0000256" key="1">
    <source>
        <dbReference type="SAM" id="MobiDB-lite"/>
    </source>
</evidence>
<evidence type="ECO:0000313" key="5">
    <source>
        <dbReference type="RefSeq" id="XP_018333363.1"/>
    </source>
</evidence>
<reference evidence="4 5" key="1">
    <citation type="submission" date="2025-04" db="UniProtKB">
        <authorList>
            <consortium name="RefSeq"/>
        </authorList>
    </citation>
    <scope>IDENTIFICATION</scope>
    <source>
        <tissue evidence="4 5">Entire body</tissue>
    </source>
</reference>
<keyword evidence="3" id="KW-1185">Reference proteome</keyword>
<dbReference type="RefSeq" id="XP_018333362.1">
    <property type="nucleotide sequence ID" value="XM_018477860.2"/>
</dbReference>
<feature type="transmembrane region" description="Helical" evidence="2">
    <location>
        <begin position="227"/>
        <end position="248"/>
    </location>
</feature>
<dbReference type="OrthoDB" id="6427659at2759"/>
<feature type="compositionally biased region" description="Basic and acidic residues" evidence="1">
    <location>
        <begin position="44"/>
        <end position="56"/>
    </location>
</feature>
<feature type="compositionally biased region" description="Low complexity" evidence="1">
    <location>
        <begin position="30"/>
        <end position="42"/>
    </location>
</feature>
<protein>
    <submittedName>
        <fullName evidence="4 5">Uncharacterized protein LOC108742593</fullName>
    </submittedName>
</protein>
<gene>
    <name evidence="4 5" type="primary">LOC108742593</name>
</gene>
<feature type="region of interest" description="Disordered" evidence="1">
    <location>
        <begin position="1"/>
        <end position="62"/>
    </location>
</feature>
<evidence type="ECO:0000313" key="4">
    <source>
        <dbReference type="RefSeq" id="XP_018333362.1"/>
    </source>
</evidence>
<organism evidence="3 5">
    <name type="scientific">Agrilus planipennis</name>
    <name type="common">Emerald ash borer</name>
    <name type="synonym">Agrilus marcopoli</name>
    <dbReference type="NCBI Taxonomy" id="224129"/>
    <lineage>
        <taxon>Eukaryota</taxon>
        <taxon>Metazoa</taxon>
        <taxon>Ecdysozoa</taxon>
        <taxon>Arthropoda</taxon>
        <taxon>Hexapoda</taxon>
        <taxon>Insecta</taxon>
        <taxon>Pterygota</taxon>
        <taxon>Neoptera</taxon>
        <taxon>Endopterygota</taxon>
        <taxon>Coleoptera</taxon>
        <taxon>Polyphaga</taxon>
        <taxon>Elateriformia</taxon>
        <taxon>Buprestoidea</taxon>
        <taxon>Buprestidae</taxon>
        <taxon>Agrilinae</taxon>
        <taxon>Agrilus</taxon>
    </lineage>
</organism>
<proteinExistence type="predicted"/>
<feature type="transmembrane region" description="Helical" evidence="2">
    <location>
        <begin position="260"/>
        <end position="278"/>
    </location>
</feature>
<feature type="region of interest" description="Disordered" evidence="1">
    <location>
        <begin position="168"/>
        <end position="201"/>
    </location>
</feature>
<keyword evidence="2" id="KW-0812">Transmembrane</keyword>
<dbReference type="GeneID" id="108742593"/>
<keyword evidence="2" id="KW-1133">Transmembrane helix</keyword>
<dbReference type="KEGG" id="apln:108742593"/>
<feature type="compositionally biased region" description="Polar residues" evidence="1">
    <location>
        <begin position="96"/>
        <end position="108"/>
    </location>
</feature>
<evidence type="ECO:0000313" key="3">
    <source>
        <dbReference type="Proteomes" id="UP000192223"/>
    </source>
</evidence>
<dbReference type="AlphaFoldDB" id="A0A1W4XLM0"/>
<evidence type="ECO:0000256" key="2">
    <source>
        <dbReference type="SAM" id="Phobius"/>
    </source>
</evidence>
<dbReference type="Proteomes" id="UP000192223">
    <property type="component" value="Unplaced"/>
</dbReference>
<keyword evidence="2" id="KW-0472">Membrane</keyword>
<sequence>MSRRLTPIQHPTRVPHHHQLPTSDNPYQGTTLPLPHTYTHPYHQSHESTNKGDRRGGAYKNVTPYDTGVSEESFTDSNTYYNCNQEYSHCRNKSQNNECVYSDDSGSTRLPYYEEISPKRHSRNYSSDRNPKGAKPLYKENRITSSIRKDVRKVYPNQSSPCEAYFHDGSQRHSDSTGAPTIPTVRGGGLSRLSDRPQSSLSSSGIGSAVVDGCGGRCQTFENVCYYFLQVAFTMGILIGTSLCIAGAVLRKSTARNLQVLVYIGALLSLVSALLLGIQCNARNNARKRKKALRNAKRQPIPLDNLQTRIIPHQQQPLMVVEHAKRVQSNVVLQDVPQRSAVVEQQGIPWWRRKDIK</sequence>
<dbReference type="RefSeq" id="XP_018333363.1">
    <property type="nucleotide sequence ID" value="XM_018477861.2"/>
</dbReference>
<feature type="region of interest" description="Disordered" evidence="1">
    <location>
        <begin position="96"/>
        <end position="136"/>
    </location>
</feature>
<name>A0A1W4XLM0_AGRPL</name>
<feature type="compositionally biased region" description="Polar residues" evidence="1">
    <location>
        <begin position="20"/>
        <end position="29"/>
    </location>
</feature>
<accession>A0A1W4XLM0</accession>